<dbReference type="EMBL" id="CP091430">
    <property type="protein sequence ID" value="UVI31307.1"/>
    <property type="molecule type" value="Genomic_DNA"/>
</dbReference>
<reference evidence="7" key="1">
    <citation type="submission" date="2022-01" db="EMBL/GenBank/DDBJ databases">
        <title>Paenibacillus spongiae sp. nov., isolated from marine sponge.</title>
        <authorList>
            <person name="Li Z."/>
            <person name="Zhang M."/>
        </authorList>
    </citation>
    <scope>NUCLEOTIDE SEQUENCE</scope>
    <source>
        <strain evidence="7">PHS-Z3</strain>
    </source>
</reference>
<evidence type="ECO:0000256" key="2">
    <source>
        <dbReference type="ARBA" id="ARBA00022692"/>
    </source>
</evidence>
<dbReference type="Pfam" id="PF12698">
    <property type="entry name" value="ABC2_membrane_3"/>
    <property type="match status" value="1"/>
</dbReference>
<keyword evidence="8" id="KW-1185">Reference proteome</keyword>
<feature type="transmembrane region" description="Helical" evidence="5">
    <location>
        <begin position="350"/>
        <end position="371"/>
    </location>
</feature>
<evidence type="ECO:0000256" key="3">
    <source>
        <dbReference type="ARBA" id="ARBA00022989"/>
    </source>
</evidence>
<dbReference type="InterPro" id="IPR051328">
    <property type="entry name" value="T7SS_ABC-Transporter"/>
</dbReference>
<dbReference type="Proteomes" id="UP001057877">
    <property type="component" value="Chromosome"/>
</dbReference>
<gene>
    <name evidence="7" type="ORF">L1F29_05545</name>
</gene>
<feature type="transmembrane region" description="Helical" evidence="5">
    <location>
        <begin position="193"/>
        <end position="214"/>
    </location>
</feature>
<name>A0ABY5SBL0_9BACL</name>
<dbReference type="RefSeq" id="WP_258387369.1">
    <property type="nucleotide sequence ID" value="NZ_CP091430.1"/>
</dbReference>
<accession>A0ABY5SBL0</accession>
<dbReference type="PANTHER" id="PTHR43077">
    <property type="entry name" value="TRANSPORT PERMEASE YVFS-RELATED"/>
    <property type="match status" value="1"/>
</dbReference>
<evidence type="ECO:0000256" key="4">
    <source>
        <dbReference type="ARBA" id="ARBA00023136"/>
    </source>
</evidence>
<evidence type="ECO:0000259" key="6">
    <source>
        <dbReference type="Pfam" id="PF12698"/>
    </source>
</evidence>
<dbReference type="PANTHER" id="PTHR43077:SF10">
    <property type="entry name" value="TRANSPORT PERMEASE PROTEIN"/>
    <property type="match status" value="1"/>
</dbReference>
<keyword evidence="3 5" id="KW-1133">Transmembrane helix</keyword>
<feature type="transmembrane region" description="Helical" evidence="5">
    <location>
        <begin position="263"/>
        <end position="281"/>
    </location>
</feature>
<evidence type="ECO:0000256" key="1">
    <source>
        <dbReference type="ARBA" id="ARBA00004141"/>
    </source>
</evidence>
<feature type="domain" description="ABC-2 type transporter transmembrane" evidence="6">
    <location>
        <begin position="22"/>
        <end position="364"/>
    </location>
</feature>
<evidence type="ECO:0000313" key="8">
    <source>
        <dbReference type="Proteomes" id="UP001057877"/>
    </source>
</evidence>
<evidence type="ECO:0000256" key="5">
    <source>
        <dbReference type="SAM" id="Phobius"/>
    </source>
</evidence>
<dbReference type="Gene3D" id="3.40.1710.10">
    <property type="entry name" value="abc type-2 transporter like domain"/>
    <property type="match status" value="1"/>
</dbReference>
<feature type="transmembrane region" description="Helical" evidence="5">
    <location>
        <begin position="12"/>
        <end position="33"/>
    </location>
</feature>
<comment type="subcellular location">
    <subcellularLocation>
        <location evidence="1">Membrane</location>
        <topology evidence="1">Multi-pass membrane protein</topology>
    </subcellularLocation>
</comment>
<keyword evidence="4 5" id="KW-0472">Membrane</keyword>
<keyword evidence="2 5" id="KW-0812">Transmembrane</keyword>
<evidence type="ECO:0000313" key="7">
    <source>
        <dbReference type="EMBL" id="UVI31307.1"/>
    </source>
</evidence>
<organism evidence="7 8">
    <name type="scientific">Paenibacillus spongiae</name>
    <dbReference type="NCBI Taxonomy" id="2909671"/>
    <lineage>
        <taxon>Bacteria</taxon>
        <taxon>Bacillati</taxon>
        <taxon>Bacillota</taxon>
        <taxon>Bacilli</taxon>
        <taxon>Bacillales</taxon>
        <taxon>Paenibacillaceae</taxon>
        <taxon>Paenibacillus</taxon>
    </lineage>
</organism>
<proteinExistence type="predicted"/>
<protein>
    <submittedName>
        <fullName evidence="7">ABC transporter permease</fullName>
    </submittedName>
</protein>
<dbReference type="InterPro" id="IPR013525">
    <property type="entry name" value="ABC2_TM"/>
</dbReference>
<sequence length="386" mass="40855">MSHALRAFLKRPTTIVGVLTALMFQVIFSVIWMSGYDGITDAERLKKLHVGIVTLDSQSGPAIAQKLAQSLPVQTHRLEEDEAQQLLNKRELQMVITIPQNFTESLKSQEGTASIRYSINESNPALIKSLMSSIAAQVTAAANKEAVGQGVQVLLTQAKLPTEQAAGAAASLSERVTSDFAYSNPVQGMNNQMVPMMMVLASYVGAMIMGMNLEQSSIAVAASGIGKWRRFAARNVINIAAAVIVSLVGSSLVLALGGQLEHGFLAVWGFQALFVLTFMFLSQLFLLLFGIGGMLLNIIVLSAQLVSSGAMVPRELLSDFYLGLSKVLPATYAVEGDMNLLFGGAGNGGAVTGLLLIMAASLALGAVAVGLRKNRIAQPSLLSSAQ</sequence>
<feature type="transmembrane region" description="Helical" evidence="5">
    <location>
        <begin position="235"/>
        <end position="257"/>
    </location>
</feature>
<feature type="transmembrane region" description="Helical" evidence="5">
    <location>
        <begin position="286"/>
        <end position="306"/>
    </location>
</feature>